<comment type="caution">
    <text evidence="1">The sequence shown here is derived from an EMBL/GenBank/DDBJ whole genome shotgun (WGS) entry which is preliminary data.</text>
</comment>
<sequence length="84" mass="8980">MTQTRAGLLTTNHTGKTVTVTGGGATVTGVLLMVSHKRDMIDDRRMGAAVDDPQIVPGRAWTVVTILPDLELILRPDSLVEVAE</sequence>
<dbReference type="RefSeq" id="WP_149618443.1">
    <property type="nucleotide sequence ID" value="NZ_VOBL01000001.1"/>
</dbReference>
<dbReference type="AlphaFoldDB" id="A0A5B0ELK5"/>
<accession>A0A5B0ELK5</accession>
<proteinExistence type="predicted"/>
<evidence type="ECO:0000313" key="1">
    <source>
        <dbReference type="EMBL" id="KAA0979897.1"/>
    </source>
</evidence>
<dbReference type="Proteomes" id="UP000323856">
    <property type="component" value="Unassembled WGS sequence"/>
</dbReference>
<organism evidence="1 2">
    <name type="scientific">Paeniglutamicibacter gangotriensis</name>
    <dbReference type="NCBI Taxonomy" id="254787"/>
    <lineage>
        <taxon>Bacteria</taxon>
        <taxon>Bacillati</taxon>
        <taxon>Actinomycetota</taxon>
        <taxon>Actinomycetes</taxon>
        <taxon>Micrococcales</taxon>
        <taxon>Micrococcaceae</taxon>
        <taxon>Paeniglutamicibacter</taxon>
    </lineage>
</organism>
<gene>
    <name evidence="1" type="ORF">FQ154_01690</name>
</gene>
<evidence type="ECO:0000313" key="2">
    <source>
        <dbReference type="Proteomes" id="UP000323856"/>
    </source>
</evidence>
<protein>
    <submittedName>
        <fullName evidence="1">Uncharacterized protein</fullName>
    </submittedName>
</protein>
<dbReference type="EMBL" id="VOBL01000001">
    <property type="protein sequence ID" value="KAA0979897.1"/>
    <property type="molecule type" value="Genomic_DNA"/>
</dbReference>
<reference evidence="1 2" key="1">
    <citation type="submission" date="2019-07" db="EMBL/GenBank/DDBJ databases">
        <title>Analysis of the biochemical properties, biological activity and biotechnological potential of siderophores and biosurfactants produced by Antarctic psychrotolerant bacteria.</title>
        <authorList>
            <person name="Styczynski M."/>
            <person name="Krucon T."/>
            <person name="Decewicz P."/>
            <person name="Dziewit L."/>
        </authorList>
    </citation>
    <scope>NUCLEOTIDE SEQUENCE [LARGE SCALE GENOMIC DNA]</scope>
    <source>
        <strain evidence="1 2">ANT_H27</strain>
    </source>
</reference>
<name>A0A5B0ELK5_9MICC</name>